<accession>A0A1W1CEI6</accession>
<sequence>MYLNKLTAEDSLEFNSTLNLVNEAQEYAKDKVKEKTLREVKKFTPAIYMKKGNKVMAFFDTKALKNIKFLEDTSLGGVMMMIIENGQSTYTLLDKGVTYKEVSKVLMSQSKIVINQFFAKGLIYIVPPPSNVFIVTSIVGSILIEYTINKYIELDKRSYIGLEDMLWNVPDDIKNKITVLNLEDTKKETIFDFSSIDKETILDNKSDGDTILDIDKKNKESILDY</sequence>
<evidence type="ECO:0000313" key="1">
    <source>
        <dbReference type="EMBL" id="SFV64248.1"/>
    </source>
</evidence>
<name>A0A1W1CEI6_9ZZZZ</name>
<reference evidence="1" key="1">
    <citation type="submission" date="2016-10" db="EMBL/GenBank/DDBJ databases">
        <authorList>
            <person name="de Groot N.N."/>
        </authorList>
    </citation>
    <scope>NUCLEOTIDE SEQUENCE</scope>
</reference>
<proteinExistence type="predicted"/>
<organism evidence="1">
    <name type="scientific">hydrothermal vent metagenome</name>
    <dbReference type="NCBI Taxonomy" id="652676"/>
    <lineage>
        <taxon>unclassified sequences</taxon>
        <taxon>metagenomes</taxon>
        <taxon>ecological metagenomes</taxon>
    </lineage>
</organism>
<gene>
    <name evidence="1" type="ORF">MNB_SV-9-283</name>
</gene>
<dbReference type="EMBL" id="FPHG01000064">
    <property type="protein sequence ID" value="SFV64248.1"/>
    <property type="molecule type" value="Genomic_DNA"/>
</dbReference>
<dbReference type="AlphaFoldDB" id="A0A1W1CEI6"/>
<protein>
    <submittedName>
        <fullName evidence="1">Uncharacterized protein</fullName>
    </submittedName>
</protein>